<comment type="caution">
    <text evidence="1">The sequence shown here is derived from an EMBL/GenBank/DDBJ whole genome shotgun (WGS) entry which is preliminary data.</text>
</comment>
<dbReference type="EMBL" id="VBWP01000009">
    <property type="protein sequence ID" value="TLG72091.1"/>
    <property type="molecule type" value="Genomic_DNA"/>
</dbReference>
<evidence type="ECO:0000313" key="2">
    <source>
        <dbReference type="Proteomes" id="UP000306912"/>
    </source>
</evidence>
<keyword evidence="2" id="KW-1185">Reference proteome</keyword>
<dbReference type="RefSeq" id="WP_138191822.1">
    <property type="nucleotide sequence ID" value="NZ_VBWP01000009.1"/>
</dbReference>
<dbReference type="InParanoid" id="A0A5R8Q8Q9"/>
<organism evidence="1 2">
    <name type="scientific">Culicoidibacter larvae</name>
    <dbReference type="NCBI Taxonomy" id="2579976"/>
    <lineage>
        <taxon>Bacteria</taxon>
        <taxon>Bacillati</taxon>
        <taxon>Bacillota</taxon>
        <taxon>Culicoidibacteria</taxon>
        <taxon>Culicoidibacterales</taxon>
        <taxon>Culicoidibacteraceae</taxon>
        <taxon>Culicoidibacter</taxon>
    </lineage>
</organism>
<dbReference type="AlphaFoldDB" id="A0A5R8Q8Q9"/>
<dbReference type="Proteomes" id="UP000306912">
    <property type="component" value="Unassembled WGS sequence"/>
</dbReference>
<protein>
    <submittedName>
        <fullName evidence="1">Uncharacterized protein</fullName>
    </submittedName>
</protein>
<name>A0A5R8Q8Q9_9FIRM</name>
<reference evidence="1 2" key="1">
    <citation type="submission" date="2019-05" db="EMBL/GenBank/DDBJ databases">
        <title>Culicoidintestinum kansasii gen. nov., sp. nov. from the gastrointestinal tract of the biting midge, Culicoides sonorensis.</title>
        <authorList>
            <person name="Neupane S."/>
            <person name="Ghosh A."/>
            <person name="Gunther S."/>
            <person name="Martin K."/>
            <person name="Zurek L."/>
        </authorList>
    </citation>
    <scope>NUCLEOTIDE SEQUENCE [LARGE SCALE GENOMIC DNA]</scope>
    <source>
        <strain evidence="1 2">CS-1</strain>
    </source>
</reference>
<evidence type="ECO:0000313" key="1">
    <source>
        <dbReference type="EMBL" id="TLG72091.1"/>
    </source>
</evidence>
<gene>
    <name evidence="1" type="ORF">FEZ08_09670</name>
</gene>
<proteinExistence type="predicted"/>
<sequence length="97" mass="11100">MGLGKSRPEPTNEQILEIADKLYFVGNKEVQILCACAASTASKKLKEYRESYLNKYPQHTELDKHKVPTWWVLEKRGITLNKIPRKKTPADQTAEGK</sequence>
<accession>A0A5R8Q8Q9</accession>